<comment type="caution">
    <text evidence="1">The sequence shown here is derived from an EMBL/GenBank/DDBJ whole genome shotgun (WGS) entry which is preliminary data.</text>
</comment>
<sequence>MFEDISKVFSDDSKSKKRTANGAFSRVNGSRRGMVTAYSLMTKAQQKEYAYSEVSSRYNIYEKIIPVEQLKLLPRDIRFRCWSEWQSRFLNEEILKAWAVDSIDELNFFLNEMDLPMLELLEADHYEESEASKEIRGTTESIMVPMNEEESTYLSLSDLVADDAKFFEFKLNGEMETTDIVSELNRAIQSIIGTQRKYIVDVSVIEVI</sequence>
<dbReference type="EMBL" id="JTHP01000061">
    <property type="protein sequence ID" value="KJD43295.1"/>
    <property type="molecule type" value="Genomic_DNA"/>
</dbReference>
<dbReference type="Proteomes" id="UP000032534">
    <property type="component" value="Unassembled WGS sequence"/>
</dbReference>
<name>A0A0D7WVW7_9BACL</name>
<gene>
    <name evidence="1" type="ORF">QD47_23335</name>
</gene>
<protein>
    <submittedName>
        <fullName evidence="1">Uncharacterized protein</fullName>
    </submittedName>
</protein>
<evidence type="ECO:0000313" key="2">
    <source>
        <dbReference type="Proteomes" id="UP000032534"/>
    </source>
</evidence>
<accession>A0A0D7WVW7</accession>
<reference evidence="1 2" key="1">
    <citation type="submission" date="2014-11" db="EMBL/GenBank/DDBJ databases">
        <title>Draft Genome Sequences of Paenibacillus polymyxa NRRL B-30509 and Paenibacillus terrae NRRL B-30644, Strains from a Poultry Environment that Produce Tridecaptin A and Paenicidins.</title>
        <authorList>
            <person name="van Belkum M.J."/>
            <person name="Lohans C.T."/>
            <person name="Vederas J.C."/>
        </authorList>
    </citation>
    <scope>NUCLEOTIDE SEQUENCE [LARGE SCALE GENOMIC DNA]</scope>
    <source>
        <strain evidence="1 2">NRRL B-30644</strain>
    </source>
</reference>
<organism evidence="1 2">
    <name type="scientific">Paenibacillus terrae</name>
    <dbReference type="NCBI Taxonomy" id="159743"/>
    <lineage>
        <taxon>Bacteria</taxon>
        <taxon>Bacillati</taxon>
        <taxon>Bacillota</taxon>
        <taxon>Bacilli</taxon>
        <taxon>Bacillales</taxon>
        <taxon>Paenibacillaceae</taxon>
        <taxon>Paenibacillus</taxon>
    </lineage>
</organism>
<dbReference type="PATRIC" id="fig|159743.3.peg.5188"/>
<evidence type="ECO:0000313" key="1">
    <source>
        <dbReference type="EMBL" id="KJD43295.1"/>
    </source>
</evidence>
<proteinExistence type="predicted"/>
<keyword evidence="2" id="KW-1185">Reference proteome</keyword>
<dbReference type="AlphaFoldDB" id="A0A0D7WVW7"/>
<dbReference type="RefSeq" id="WP_044648369.1">
    <property type="nucleotide sequence ID" value="NZ_JTHP01000061.1"/>
</dbReference>